<evidence type="ECO:0000313" key="1">
    <source>
        <dbReference type="EMBL" id="QJA49920.1"/>
    </source>
</evidence>
<name>A0A6H1ZRU2_9ZZZZ</name>
<reference evidence="1" key="1">
    <citation type="submission" date="2020-03" db="EMBL/GenBank/DDBJ databases">
        <title>The deep terrestrial virosphere.</title>
        <authorList>
            <person name="Holmfeldt K."/>
            <person name="Nilsson E."/>
            <person name="Simone D."/>
            <person name="Lopez-Fernandez M."/>
            <person name="Wu X."/>
            <person name="de Brujin I."/>
            <person name="Lundin D."/>
            <person name="Andersson A."/>
            <person name="Bertilsson S."/>
            <person name="Dopson M."/>
        </authorList>
    </citation>
    <scope>NUCLEOTIDE SEQUENCE</scope>
    <source>
        <strain evidence="1">TM448A01537</strain>
    </source>
</reference>
<proteinExistence type="predicted"/>
<protein>
    <submittedName>
        <fullName evidence="1">Uncharacterized protein</fullName>
    </submittedName>
</protein>
<dbReference type="AlphaFoldDB" id="A0A6H1ZRU2"/>
<sequence>MANRYKTSRLVSSPSARLAQIKVERERGLVQAEVGTIGQIGQILKPVIDHEREHYELIKRVTPGPGDVIFDRFAIIATDKGAFIPLAGTQTVIYTYRVPAGQKVIMNQYCFFVMIDERPANQHPICAAPLELFTWLSTVPRADFLILANGTVPGDLAYAWSTVANVMIVREGFTCLTENPNEASNPNHGGMALAFPSGTLIQVIFRNYTYAYAQAGTRKWGGLGCRLRGFLSPVNPEEK</sequence>
<dbReference type="EMBL" id="MT144163">
    <property type="protein sequence ID" value="QJA49920.1"/>
    <property type="molecule type" value="Genomic_DNA"/>
</dbReference>
<organism evidence="1">
    <name type="scientific">viral metagenome</name>
    <dbReference type="NCBI Taxonomy" id="1070528"/>
    <lineage>
        <taxon>unclassified sequences</taxon>
        <taxon>metagenomes</taxon>
        <taxon>organismal metagenomes</taxon>
    </lineage>
</organism>
<gene>
    <name evidence="1" type="ORF">TM448A01537_0004</name>
</gene>
<accession>A0A6H1ZRU2</accession>